<reference evidence="3" key="1">
    <citation type="journal article" date="2010" name="Genome Biol.">
        <title>Genome sequence of the necrotrophic plant pathogen Pythium ultimum reveals original pathogenicity mechanisms and effector repertoire.</title>
        <authorList>
            <person name="Levesque C.A."/>
            <person name="Brouwer H."/>
            <person name="Cano L."/>
            <person name="Hamilton J.P."/>
            <person name="Holt C."/>
            <person name="Huitema E."/>
            <person name="Raffaele S."/>
            <person name="Robideau G.P."/>
            <person name="Thines M."/>
            <person name="Win J."/>
            <person name="Zerillo M.M."/>
            <person name="Beakes G.W."/>
            <person name="Boore J.L."/>
            <person name="Busam D."/>
            <person name="Dumas B."/>
            <person name="Ferriera S."/>
            <person name="Fuerstenberg S.I."/>
            <person name="Gachon C.M."/>
            <person name="Gaulin E."/>
            <person name="Govers F."/>
            <person name="Grenville-Briggs L."/>
            <person name="Horner N."/>
            <person name="Hostetler J."/>
            <person name="Jiang R.H."/>
            <person name="Johnson J."/>
            <person name="Krajaejun T."/>
            <person name="Lin H."/>
            <person name="Meijer H.J."/>
            <person name="Moore B."/>
            <person name="Morris P."/>
            <person name="Phuntmart V."/>
            <person name="Puiu D."/>
            <person name="Shetty J."/>
            <person name="Stajich J.E."/>
            <person name="Tripathy S."/>
            <person name="Wawra S."/>
            <person name="van West P."/>
            <person name="Whitty B.R."/>
            <person name="Coutinho P.M."/>
            <person name="Henrissat B."/>
            <person name="Martin F."/>
            <person name="Thomas P.D."/>
            <person name="Tyler B.M."/>
            <person name="De Vries R.P."/>
            <person name="Kamoun S."/>
            <person name="Yandell M."/>
            <person name="Tisserat N."/>
            <person name="Buell C.R."/>
        </authorList>
    </citation>
    <scope>NUCLEOTIDE SEQUENCE</scope>
    <source>
        <strain evidence="3">DAOM:BR144</strain>
    </source>
</reference>
<keyword evidence="3" id="KW-1185">Reference proteome</keyword>
<dbReference type="AlphaFoldDB" id="K3WYT7"/>
<accession>K3WYT7</accession>
<feature type="region of interest" description="Disordered" evidence="1">
    <location>
        <begin position="246"/>
        <end position="269"/>
    </location>
</feature>
<organism evidence="2 3">
    <name type="scientific">Globisporangium ultimum (strain ATCC 200006 / CBS 805.95 / DAOM BR144)</name>
    <name type="common">Pythium ultimum</name>
    <dbReference type="NCBI Taxonomy" id="431595"/>
    <lineage>
        <taxon>Eukaryota</taxon>
        <taxon>Sar</taxon>
        <taxon>Stramenopiles</taxon>
        <taxon>Oomycota</taxon>
        <taxon>Peronosporomycetes</taxon>
        <taxon>Pythiales</taxon>
        <taxon>Pythiaceae</taxon>
        <taxon>Globisporangium</taxon>
    </lineage>
</organism>
<dbReference type="HOGENOM" id="CLU_069505_0_0_1"/>
<evidence type="ECO:0000313" key="3">
    <source>
        <dbReference type="Proteomes" id="UP000019132"/>
    </source>
</evidence>
<reference evidence="3" key="2">
    <citation type="submission" date="2010-04" db="EMBL/GenBank/DDBJ databases">
        <authorList>
            <person name="Buell R."/>
            <person name="Hamilton J."/>
            <person name="Hostetler J."/>
        </authorList>
    </citation>
    <scope>NUCLEOTIDE SEQUENCE [LARGE SCALE GENOMIC DNA]</scope>
    <source>
        <strain evidence="3">DAOM:BR144</strain>
    </source>
</reference>
<sequence length="325" mass="34393">MGAAPSLAKLLKSMEDEELTRMVEDAYHLDPQRIERVLTAAKLRYVEHLTKHGDSLESSSSAATTAALSATFASAPSANSSTSAGPPAAASNMDDALPPPSSHSAAADDPVLNDKKDPMNALWSFEGHTLRELQPAEKNPQHSQQQLDGSDGSSGVAPAAAKELDDDGYPILYGSCGRDKRYARCSVCYFRGLRCNSAHYCNCCQRPVCIRPRKYPGEDDPKICWNVLHMDKDMVHRVEKKKRRRLQAAAASSVSAGNSGAAMERRRNSTNSNSLLALAGSNDVGAGAASVADSGGNSPPPSMEDASPGTTPPAESGAAKQIVNI</sequence>
<feature type="compositionally biased region" description="Low complexity" evidence="1">
    <location>
        <begin position="286"/>
        <end position="297"/>
    </location>
</feature>
<proteinExistence type="predicted"/>
<dbReference type="InParanoid" id="K3WYT7"/>
<dbReference type="VEuPathDB" id="FungiDB:PYU1_G010116"/>
<reference evidence="2" key="3">
    <citation type="submission" date="2015-02" db="UniProtKB">
        <authorList>
            <consortium name="EnsemblProtists"/>
        </authorList>
    </citation>
    <scope>IDENTIFICATION</scope>
    <source>
        <strain evidence="2">DAOM BR144</strain>
    </source>
</reference>
<feature type="region of interest" description="Disordered" evidence="1">
    <location>
        <begin position="73"/>
        <end position="118"/>
    </location>
</feature>
<feature type="compositionally biased region" description="Low complexity" evidence="1">
    <location>
        <begin position="73"/>
        <end position="110"/>
    </location>
</feature>
<evidence type="ECO:0000313" key="2">
    <source>
        <dbReference type="EnsemblProtists" id="PYU1_T010136"/>
    </source>
</evidence>
<dbReference type="EnsemblProtists" id="PYU1_T010136">
    <property type="protein sequence ID" value="PYU1_T010136"/>
    <property type="gene ID" value="PYU1_G010116"/>
</dbReference>
<feature type="compositionally biased region" description="Low complexity" evidence="1">
    <location>
        <begin position="141"/>
        <end position="155"/>
    </location>
</feature>
<dbReference type="eggNOG" id="ENOG502RXSG">
    <property type="taxonomic scope" value="Eukaryota"/>
</dbReference>
<name>K3WYT7_GLOUD</name>
<dbReference type="OMA" id="CIRPRKY"/>
<dbReference type="EMBL" id="GL376623">
    <property type="status" value="NOT_ANNOTATED_CDS"/>
    <property type="molecule type" value="Genomic_DNA"/>
</dbReference>
<dbReference type="Proteomes" id="UP000019132">
    <property type="component" value="Unassembled WGS sequence"/>
</dbReference>
<feature type="region of interest" description="Disordered" evidence="1">
    <location>
        <begin position="286"/>
        <end position="325"/>
    </location>
</feature>
<evidence type="ECO:0000256" key="1">
    <source>
        <dbReference type="SAM" id="MobiDB-lite"/>
    </source>
</evidence>
<protein>
    <submittedName>
        <fullName evidence="2">Uncharacterized protein</fullName>
    </submittedName>
</protein>
<feature type="compositionally biased region" description="Low complexity" evidence="1">
    <location>
        <begin position="248"/>
        <end position="262"/>
    </location>
</feature>
<feature type="region of interest" description="Disordered" evidence="1">
    <location>
        <begin position="135"/>
        <end position="161"/>
    </location>
</feature>